<gene>
    <name evidence="2" type="ORF">C2845_PM05G15480</name>
</gene>
<keyword evidence="1" id="KW-0732">Signal</keyword>
<evidence type="ECO:0000313" key="2">
    <source>
        <dbReference type="EMBL" id="RLN27914.1"/>
    </source>
</evidence>
<feature type="chain" id="PRO_5018296999" evidence="1">
    <location>
        <begin position="21"/>
        <end position="91"/>
    </location>
</feature>
<proteinExistence type="predicted"/>
<dbReference type="Proteomes" id="UP000275267">
    <property type="component" value="Unassembled WGS sequence"/>
</dbReference>
<organism evidence="2 3">
    <name type="scientific">Panicum miliaceum</name>
    <name type="common">Proso millet</name>
    <name type="synonym">Broomcorn millet</name>
    <dbReference type="NCBI Taxonomy" id="4540"/>
    <lineage>
        <taxon>Eukaryota</taxon>
        <taxon>Viridiplantae</taxon>
        <taxon>Streptophyta</taxon>
        <taxon>Embryophyta</taxon>
        <taxon>Tracheophyta</taxon>
        <taxon>Spermatophyta</taxon>
        <taxon>Magnoliopsida</taxon>
        <taxon>Liliopsida</taxon>
        <taxon>Poales</taxon>
        <taxon>Poaceae</taxon>
        <taxon>PACMAD clade</taxon>
        <taxon>Panicoideae</taxon>
        <taxon>Panicodae</taxon>
        <taxon>Paniceae</taxon>
        <taxon>Panicinae</taxon>
        <taxon>Panicum</taxon>
        <taxon>Panicum sect. Panicum</taxon>
    </lineage>
</organism>
<protein>
    <submittedName>
        <fullName evidence="2">Aspartic proteinase nepenthesin-1-like</fullName>
    </submittedName>
</protein>
<keyword evidence="3" id="KW-1185">Reference proteome</keyword>
<evidence type="ECO:0000256" key="1">
    <source>
        <dbReference type="SAM" id="SignalP"/>
    </source>
</evidence>
<sequence length="91" mass="10046">MVRPLLRLALLSASLTFAGGLHLKLTHVDAKEGCTDVERMRRTAELTHRRLASSTPARLAENQYSVEYLVGDPPQKAEAIVATTKMVCRGR</sequence>
<name>A0A3L6SXB0_PANMI</name>
<comment type="caution">
    <text evidence="2">The sequence shown here is derived from an EMBL/GenBank/DDBJ whole genome shotgun (WGS) entry which is preliminary data.</text>
</comment>
<reference evidence="3" key="1">
    <citation type="journal article" date="2019" name="Nat. Commun.">
        <title>The genome of broomcorn millet.</title>
        <authorList>
            <person name="Zou C."/>
            <person name="Miki D."/>
            <person name="Li D."/>
            <person name="Tang Q."/>
            <person name="Xiao L."/>
            <person name="Rajput S."/>
            <person name="Deng P."/>
            <person name="Jia W."/>
            <person name="Huang R."/>
            <person name="Zhang M."/>
            <person name="Sun Y."/>
            <person name="Hu J."/>
            <person name="Fu X."/>
            <person name="Schnable P.S."/>
            <person name="Li F."/>
            <person name="Zhang H."/>
            <person name="Feng B."/>
            <person name="Zhu X."/>
            <person name="Liu R."/>
            <person name="Schnable J.C."/>
            <person name="Zhu J.-K."/>
            <person name="Zhang H."/>
        </authorList>
    </citation>
    <scope>NUCLEOTIDE SEQUENCE [LARGE SCALE GENOMIC DNA]</scope>
</reference>
<dbReference type="EMBL" id="PQIB02000003">
    <property type="protein sequence ID" value="RLN27914.1"/>
    <property type="molecule type" value="Genomic_DNA"/>
</dbReference>
<accession>A0A3L6SXB0</accession>
<evidence type="ECO:0000313" key="3">
    <source>
        <dbReference type="Proteomes" id="UP000275267"/>
    </source>
</evidence>
<dbReference type="AlphaFoldDB" id="A0A3L6SXB0"/>
<feature type="signal peptide" evidence="1">
    <location>
        <begin position="1"/>
        <end position="20"/>
    </location>
</feature>